<dbReference type="NCBIfam" id="TIGR01198">
    <property type="entry name" value="pgl"/>
    <property type="match status" value="1"/>
</dbReference>
<accession>A0A137YZJ7</accession>
<feature type="domain" description="Glucosamine/galactosamine-6-phosphate isomerase" evidence="8">
    <location>
        <begin position="12"/>
        <end position="245"/>
    </location>
</feature>
<keyword evidence="7" id="KW-0378">Hydrolase</keyword>
<keyword evidence="10" id="KW-1185">Reference proteome</keyword>
<gene>
    <name evidence="7" type="primary">pgl</name>
    <name evidence="9" type="ORF">AXK61_06685</name>
</gene>
<organism evidence="9 10">
    <name type="scientific">Tsukamurella pseudospumae</name>
    <dbReference type="NCBI Taxonomy" id="239498"/>
    <lineage>
        <taxon>Bacteria</taxon>
        <taxon>Bacillati</taxon>
        <taxon>Actinomycetota</taxon>
        <taxon>Actinomycetes</taxon>
        <taxon>Mycobacteriales</taxon>
        <taxon>Tsukamurellaceae</taxon>
        <taxon>Tsukamurella</taxon>
    </lineage>
</organism>
<evidence type="ECO:0000313" key="10">
    <source>
        <dbReference type="Proteomes" id="UP000070409"/>
    </source>
</evidence>
<dbReference type="EC" id="3.1.1.31" evidence="5 7"/>
<sequence length="256" mass="26776">MMTETTVREFDDAAALVAAAADDLVAVIEQAQAERGFASIVLTGGTNGNALSAALREKVIDWSRVDVFFGDERFVPGDDPDRNALQAQDALLDHVPVPSERVYTFPAADEFSGDGELAARVYAKRLADNAGERGNGVAVGSAGGALVPRFDVHLLGMGGEGHINSLFPHTDAIREQDATVVSVRDSPKPPPRRLTLTLPAVGAARRVWFLVSGADKSEAVAAGVGGASPEDWPCAGAHGSEQTVWYLDGAAASRLG</sequence>
<comment type="function">
    <text evidence="2 7">Hydrolysis of 6-phosphogluconolactone to 6-phosphogluconate.</text>
</comment>
<evidence type="ECO:0000259" key="8">
    <source>
        <dbReference type="Pfam" id="PF01182"/>
    </source>
</evidence>
<comment type="pathway">
    <text evidence="3 7">Carbohydrate degradation; pentose phosphate pathway; D-ribulose 5-phosphate from D-glucose 6-phosphate (oxidative stage): step 2/3.</text>
</comment>
<evidence type="ECO:0000313" key="9">
    <source>
        <dbReference type="EMBL" id="KXO91375.1"/>
    </source>
</evidence>
<protein>
    <recommendedName>
        <fullName evidence="6 7">6-phosphogluconolactonase</fullName>
        <shortName evidence="7">6PGL</shortName>
        <ecNumber evidence="5 7">3.1.1.31</ecNumber>
    </recommendedName>
</protein>
<dbReference type="Gene3D" id="3.40.50.1360">
    <property type="match status" value="1"/>
</dbReference>
<dbReference type="InterPro" id="IPR039104">
    <property type="entry name" value="6PGL"/>
</dbReference>
<evidence type="ECO:0000256" key="2">
    <source>
        <dbReference type="ARBA" id="ARBA00002681"/>
    </source>
</evidence>
<evidence type="ECO:0000256" key="4">
    <source>
        <dbReference type="ARBA" id="ARBA00010662"/>
    </source>
</evidence>
<dbReference type="EMBL" id="LSRE01000044">
    <property type="protein sequence ID" value="KXO91375.1"/>
    <property type="molecule type" value="Genomic_DNA"/>
</dbReference>
<dbReference type="CDD" id="cd01400">
    <property type="entry name" value="6PGL"/>
    <property type="match status" value="1"/>
</dbReference>
<dbReference type="SUPFAM" id="SSF100950">
    <property type="entry name" value="NagB/RpiA/CoA transferase-like"/>
    <property type="match status" value="1"/>
</dbReference>
<name>A0A137YZJ7_9ACTN</name>
<dbReference type="PANTHER" id="PTHR11054">
    <property type="entry name" value="6-PHOSPHOGLUCONOLACTONASE"/>
    <property type="match status" value="1"/>
</dbReference>
<comment type="catalytic activity">
    <reaction evidence="1 7">
        <text>6-phospho-D-glucono-1,5-lactone + H2O = 6-phospho-D-gluconate + H(+)</text>
        <dbReference type="Rhea" id="RHEA:12556"/>
        <dbReference type="ChEBI" id="CHEBI:15377"/>
        <dbReference type="ChEBI" id="CHEBI:15378"/>
        <dbReference type="ChEBI" id="CHEBI:57955"/>
        <dbReference type="ChEBI" id="CHEBI:58759"/>
        <dbReference type="EC" id="3.1.1.31"/>
    </reaction>
</comment>
<evidence type="ECO:0000256" key="3">
    <source>
        <dbReference type="ARBA" id="ARBA00004961"/>
    </source>
</evidence>
<comment type="similarity">
    <text evidence="4 7">Belongs to the glucosamine/galactosamine-6-phosphate isomerase family. 6-phosphogluconolactonase subfamily.</text>
</comment>
<reference evidence="9 10" key="1">
    <citation type="submission" date="2016-02" db="EMBL/GenBank/DDBJ databases">
        <authorList>
            <person name="Teng J.L."/>
            <person name="Tang Y."/>
            <person name="Huang Y."/>
            <person name="Guo F."/>
            <person name="Wei W."/>
            <person name="Chen J.H."/>
            <person name="Wong S.Y."/>
            <person name="Lau S.K."/>
            <person name="Woo P.C."/>
        </authorList>
    </citation>
    <scope>NUCLEOTIDE SEQUENCE [LARGE SCALE GENOMIC DNA]</scope>
    <source>
        <strain evidence="9 10">JCM 13375</strain>
    </source>
</reference>
<comment type="caution">
    <text evidence="9">The sequence shown here is derived from an EMBL/GenBank/DDBJ whole genome shotgun (WGS) entry which is preliminary data.</text>
</comment>
<evidence type="ECO:0000256" key="1">
    <source>
        <dbReference type="ARBA" id="ARBA00000832"/>
    </source>
</evidence>
<dbReference type="InterPro" id="IPR005900">
    <property type="entry name" value="6-phosphogluconolactonase_DevB"/>
</dbReference>
<dbReference type="InterPro" id="IPR037171">
    <property type="entry name" value="NagB/RpiA_transferase-like"/>
</dbReference>
<dbReference type="Proteomes" id="UP000070409">
    <property type="component" value="Unassembled WGS sequence"/>
</dbReference>
<dbReference type="Pfam" id="PF01182">
    <property type="entry name" value="Glucosamine_iso"/>
    <property type="match status" value="1"/>
</dbReference>
<proteinExistence type="inferred from homology"/>
<dbReference type="InterPro" id="IPR006148">
    <property type="entry name" value="Glc/Gal-6P_isomerase"/>
</dbReference>
<evidence type="ECO:0000256" key="7">
    <source>
        <dbReference type="RuleBase" id="RU365095"/>
    </source>
</evidence>
<evidence type="ECO:0000256" key="5">
    <source>
        <dbReference type="ARBA" id="ARBA00013198"/>
    </source>
</evidence>
<dbReference type="PANTHER" id="PTHR11054:SF0">
    <property type="entry name" value="6-PHOSPHOGLUCONOLACTONASE"/>
    <property type="match status" value="1"/>
</dbReference>
<evidence type="ECO:0000256" key="6">
    <source>
        <dbReference type="ARBA" id="ARBA00020337"/>
    </source>
</evidence>